<comment type="caution">
    <text evidence="11">Lacks conserved residue(s) required for the propagation of feature annotation.</text>
</comment>
<protein>
    <recommendedName>
        <fullName evidence="11">Penton protein</fullName>
        <shortName evidence="11">CP-P</shortName>
    </recommendedName>
    <alternativeName>
        <fullName evidence="11">Penton base protein</fullName>
    </alternativeName>
    <alternativeName>
        <fullName evidence="11">Protein III</fullName>
    </alternativeName>
</protein>
<evidence type="ECO:0000256" key="10">
    <source>
        <dbReference type="ARBA" id="ARBA00023296"/>
    </source>
</evidence>
<dbReference type="EMBL" id="MN490088">
    <property type="protein sequence ID" value="QIJ58557.1"/>
    <property type="molecule type" value="Genomic_DNA"/>
</dbReference>
<evidence type="ECO:0000256" key="4">
    <source>
        <dbReference type="ARBA" id="ARBA00022595"/>
    </source>
</evidence>
<keyword evidence="10 11" id="KW-1160">Virus entry into host cell</keyword>
<keyword evidence="5 11" id="KW-1161">Viral attachment to host cell</keyword>
<keyword evidence="8 11" id="KW-0426">Late protein</keyword>
<evidence type="ECO:0000256" key="2">
    <source>
        <dbReference type="ARBA" id="ARBA00022562"/>
    </source>
</evidence>
<comment type="subunit">
    <text evidence="11">Interacts with the fiber protein (via N-terminal tail region). Interacts with the capsid vertex protein; this interaction binds the penton base to neighboring peripentonal hexons.</text>
</comment>
<evidence type="ECO:0000256" key="9">
    <source>
        <dbReference type="ARBA" id="ARBA00023275"/>
    </source>
</evidence>
<dbReference type="GO" id="GO:0019062">
    <property type="term" value="P:virion attachment to host cell"/>
    <property type="evidence" value="ECO:0007669"/>
    <property type="project" value="UniProtKB-UniRule"/>
</dbReference>
<dbReference type="GO" id="GO:0075509">
    <property type="term" value="P:endocytosis involved in viral entry into host cell"/>
    <property type="evidence" value="ECO:0007669"/>
    <property type="project" value="UniProtKB-KW"/>
</dbReference>
<comment type="similarity">
    <text evidence="11">Belongs to the adenoviridae penton family.</text>
</comment>
<evidence type="ECO:0000256" key="6">
    <source>
        <dbReference type="ARBA" id="ARBA00022844"/>
    </source>
</evidence>
<comment type="function">
    <text evidence="11">Major capsid protein that self-associates to form penton base pentamers, each in the shape of a pentagon, situated at the 12 vertices of the pseudo T=25 capsid. Involved in virus secondary attachment to host cell after initial attachment by the fiber protein, and in endocytosis of virions. As the virus enters the host cell, penton proteins are shed concomitant with virion acidification in the endosome.</text>
</comment>
<keyword evidence="3 11" id="KW-0945">Host-virus interaction</keyword>
<comment type="miscellaneous">
    <text evidence="11">All late proteins expressed from the major late promoter are produced by alternative splicing and alternative polyadenylation of the same gene giving rise to non-overlapping ORFs. A leader sequence is present in the N-terminus of all these mRNAs and is recognized by the viral shutoff protein to provide expression although conventional translation via ribosome scanning from the cap has been shut off in the host cell.</text>
</comment>
<keyword evidence="2 11" id="KW-1048">Host nucleus</keyword>
<dbReference type="InterPro" id="IPR002605">
    <property type="entry name" value="Adeno_Penton_B"/>
</dbReference>
<evidence type="ECO:0000256" key="11">
    <source>
        <dbReference type="HAMAP-Rule" id="MF_04052"/>
    </source>
</evidence>
<comment type="subcellular location">
    <subcellularLocation>
        <location evidence="11">Virion</location>
    </subcellularLocation>
    <subcellularLocation>
        <location evidence="11">Host nucleus</location>
    </subcellularLocation>
    <text evidence="11">Located at each vertex of the virion.</text>
</comment>
<gene>
    <name evidence="11" type="primary">L2</name>
</gene>
<dbReference type="HAMAP" id="MF_04052">
    <property type="entry name" value="ADV_CAPSP"/>
    <property type="match status" value="1"/>
</dbReference>
<keyword evidence="4 11" id="KW-1162">Viral penetration into host cytoplasm</keyword>
<reference evidence="12" key="1">
    <citation type="submission" date="2019-09" db="EMBL/GenBank/DDBJ databases">
        <authorList>
            <person name="Iglesias-Caballero M."/>
            <person name="Pozo F."/>
            <person name="Casas I."/>
        </authorList>
    </citation>
    <scope>NUCLEOTIDE SEQUENCE</scope>
    <source>
        <strain evidence="12">181106Ppy15</strain>
    </source>
</reference>
<keyword evidence="6 11" id="KW-0946">Virion</keyword>
<dbReference type="GO" id="GO:0005198">
    <property type="term" value="F:structural molecule activity"/>
    <property type="evidence" value="ECO:0007669"/>
    <property type="project" value="UniProtKB-UniRule"/>
</dbReference>
<dbReference type="Gene3D" id="2.60.120.550">
    <property type="entry name" value="Penton protein, domain 1"/>
    <property type="match status" value="1"/>
</dbReference>
<keyword evidence="9 11" id="KW-1148">T=25 icosahedral capsid protein</keyword>
<evidence type="ECO:0000256" key="3">
    <source>
        <dbReference type="ARBA" id="ARBA00022581"/>
    </source>
</evidence>
<name>A0A6G7NUP1_9ADEN</name>
<keyword evidence="7 11" id="KW-1164">Virus endocytosis by host</keyword>
<dbReference type="GO" id="GO:0039623">
    <property type="term" value="C:T=25 icosahedral viral capsid"/>
    <property type="evidence" value="ECO:0007669"/>
    <property type="project" value="UniProtKB-UniRule"/>
</dbReference>
<proteinExistence type="evidence at transcript level"/>
<evidence type="ECO:0000313" key="12">
    <source>
        <dbReference type="EMBL" id="QIJ58557.1"/>
    </source>
</evidence>
<sequence>MTRRFLVAMEYPSSPPPPYETVIAQVPSILAPVVPPRYKGATEGRNSIRYSQLPPLYDTTKLYLIDNKSADIQALNYQNDHSNFLTTVVQNANFTPMEASTQSIQLDERSRWGGEFRSMLHMNIPNITEFMFSNSFRALLPATADENGTILTHEWYTLTLPEGNYSEVMLIDLLNNAVVETYMANGRQHNVKEEDLGLKFDTRNFMLGYDPETKLVMPGAYTNEAFHPDIVLAPGCAVDFTNSRLNNFLGIRKRQPYQEGFIITYDDLQGGNIPALLDLQNYNPNEPANNVKPLQTDTAGRSYHVGADPTAGPTFTWYRSWFLSYNYGGPKSVKTSTLLVTPDITCGVEQVYWSLPDLTVNPVTFTAGNSPSSYPVVGTELLPLLPRSFYNGSSVYSQLLQASTAQTKVFNRFPENAILQRPPAPTIISISENVPSLSNHGTLPLKNSISGVQRVTITDARRRVCPYVYKSLGVVVPKVLSSKTF</sequence>
<dbReference type="GO" id="GO:0042025">
    <property type="term" value="C:host cell nucleus"/>
    <property type="evidence" value="ECO:0007669"/>
    <property type="project" value="UniProtKB-SubCell"/>
</dbReference>
<dbReference type="Pfam" id="PF01686">
    <property type="entry name" value="Adeno_Penton_B"/>
    <property type="match status" value="1"/>
</dbReference>
<evidence type="ECO:0000256" key="8">
    <source>
        <dbReference type="ARBA" id="ARBA00022921"/>
    </source>
</evidence>
<evidence type="ECO:0000256" key="7">
    <source>
        <dbReference type="ARBA" id="ARBA00022890"/>
    </source>
</evidence>
<keyword evidence="1 11" id="KW-0167">Capsid protein</keyword>
<dbReference type="Gene3D" id="3.90.1620.10">
    <property type="entry name" value="adenovirus 2 penton base, domain 2"/>
    <property type="match status" value="1"/>
</dbReference>
<evidence type="ECO:0000256" key="1">
    <source>
        <dbReference type="ARBA" id="ARBA00022561"/>
    </source>
</evidence>
<evidence type="ECO:0000256" key="5">
    <source>
        <dbReference type="ARBA" id="ARBA00022804"/>
    </source>
</evidence>
<organism evidence="12">
    <name type="scientific">Bat mastadenovirus</name>
    <dbReference type="NCBI Taxonomy" id="740971"/>
    <lineage>
        <taxon>Viruses</taxon>
        <taxon>Varidnaviria</taxon>
        <taxon>Bamfordvirae</taxon>
        <taxon>Preplasmiviricota</taxon>
        <taxon>Polisuviricotina</taxon>
        <taxon>Pharingeaviricetes</taxon>
        <taxon>Rowavirales</taxon>
        <taxon>Adenoviridae</taxon>
        <taxon>Mastadenovirus</taxon>
        <taxon>Mastadenovirus asiensse</taxon>
    </lineage>
</organism>
<comment type="induction">
    <text evidence="11">Expressed in the late phase of the viral replicative cycle.</text>
</comment>
<accession>A0A6G7NUP1</accession>